<proteinExistence type="predicted"/>
<dbReference type="STRING" id="1217970.SAMN05444002_0818"/>
<keyword evidence="2" id="KW-1185">Reference proteome</keyword>
<organism evidence="1 2">
    <name type="scientific">Vannielia litorea</name>
    <dbReference type="NCBI Taxonomy" id="1217970"/>
    <lineage>
        <taxon>Bacteria</taxon>
        <taxon>Pseudomonadati</taxon>
        <taxon>Pseudomonadota</taxon>
        <taxon>Alphaproteobacteria</taxon>
        <taxon>Rhodobacterales</taxon>
        <taxon>Paracoccaceae</taxon>
        <taxon>Vannielia</taxon>
    </lineage>
</organism>
<reference evidence="2" key="1">
    <citation type="submission" date="2016-11" db="EMBL/GenBank/DDBJ databases">
        <authorList>
            <person name="Varghese N."/>
            <person name="Submissions S."/>
        </authorList>
    </citation>
    <scope>NUCLEOTIDE SEQUENCE [LARGE SCALE GENOMIC DNA]</scope>
    <source>
        <strain evidence="2">DSM 29440</strain>
    </source>
</reference>
<dbReference type="AlphaFoldDB" id="A0A1N6EID2"/>
<protein>
    <submittedName>
        <fullName evidence="1">Uncharacterized protein</fullName>
    </submittedName>
</protein>
<sequence>MCLLGHAVPAETDCTKWPEFTAPEPYLKPQSVSMNQIQNYLNASESSEGVIFDVERKGRELWLDIVYVPADATVIVGVRSIFQIGRLIDGDFDSIVFSDDGQGLYALPEPMLRELGCQFIWGREGGQNPIYLIRVFFQNLRDFENGKLAVSGFNGSLLGDTGRAMSYHNEVFAPKWILTALE</sequence>
<dbReference type="Proteomes" id="UP000184932">
    <property type="component" value="Unassembled WGS sequence"/>
</dbReference>
<name>A0A1N6EID2_9RHOB</name>
<gene>
    <name evidence="1" type="ORF">SAMN05444002_0818</name>
</gene>
<accession>A0A1N6EID2</accession>
<dbReference type="EMBL" id="FSRL01000001">
    <property type="protein sequence ID" value="SIN82759.1"/>
    <property type="molecule type" value="Genomic_DNA"/>
</dbReference>
<evidence type="ECO:0000313" key="1">
    <source>
        <dbReference type="EMBL" id="SIN82759.1"/>
    </source>
</evidence>
<evidence type="ECO:0000313" key="2">
    <source>
        <dbReference type="Proteomes" id="UP000184932"/>
    </source>
</evidence>